<dbReference type="GO" id="GO:0005826">
    <property type="term" value="C:actomyosin contractile ring"/>
    <property type="evidence" value="ECO:0007669"/>
    <property type="project" value="TreeGrafter"/>
</dbReference>
<dbReference type="SMART" id="SM00233">
    <property type="entry name" value="PH"/>
    <property type="match status" value="1"/>
</dbReference>
<keyword evidence="8" id="KW-1185">Reference proteome</keyword>
<feature type="compositionally biased region" description="Polar residues" evidence="5">
    <location>
        <begin position="150"/>
        <end position="173"/>
    </location>
</feature>
<dbReference type="GO" id="GO:0000915">
    <property type="term" value="P:actomyosin contractile ring assembly"/>
    <property type="evidence" value="ECO:0007669"/>
    <property type="project" value="TreeGrafter"/>
</dbReference>
<dbReference type="OMA" id="HATNHEE"/>
<dbReference type="Proteomes" id="UP000288216">
    <property type="component" value="Unassembled WGS sequence"/>
</dbReference>
<dbReference type="InterPro" id="IPR001849">
    <property type="entry name" value="PH_domain"/>
</dbReference>
<dbReference type="OrthoDB" id="5915976at2759"/>
<feature type="domain" description="PH" evidence="6">
    <location>
        <begin position="952"/>
        <end position="1076"/>
    </location>
</feature>
<dbReference type="InterPro" id="IPR012966">
    <property type="entry name" value="AHD"/>
</dbReference>
<organism evidence="7 8">
    <name type="scientific">Scyliorhinus torazame</name>
    <name type="common">Cloudy catshark</name>
    <name type="synonym">Catulus torazame</name>
    <dbReference type="NCBI Taxonomy" id="75743"/>
    <lineage>
        <taxon>Eukaryota</taxon>
        <taxon>Metazoa</taxon>
        <taxon>Chordata</taxon>
        <taxon>Craniata</taxon>
        <taxon>Vertebrata</taxon>
        <taxon>Chondrichthyes</taxon>
        <taxon>Elasmobranchii</taxon>
        <taxon>Galeomorphii</taxon>
        <taxon>Galeoidea</taxon>
        <taxon>Carcharhiniformes</taxon>
        <taxon>Scyliorhinidae</taxon>
        <taxon>Scyliorhinus</taxon>
    </lineage>
</organism>
<dbReference type="GO" id="GO:0000281">
    <property type="term" value="P:mitotic cytokinesis"/>
    <property type="evidence" value="ECO:0007669"/>
    <property type="project" value="TreeGrafter"/>
</dbReference>
<comment type="function">
    <text evidence="3">Required for cytokinesis. Essential for the structural integrity of the cleavage furrow and for completion of cleavage furrow ingression. Plays a role in bleb assembly during metaphase and anaphase of mitosis. May play a significant role in podocyte cell migration.</text>
</comment>
<protein>
    <recommendedName>
        <fullName evidence="4">Anillin</fullName>
    </recommendedName>
</protein>
<evidence type="ECO:0000256" key="1">
    <source>
        <dbReference type="ARBA" id="ARBA00023054"/>
    </source>
</evidence>
<dbReference type="GO" id="GO:0032059">
    <property type="term" value="C:bleb"/>
    <property type="evidence" value="ECO:0007669"/>
    <property type="project" value="UniProtKB-SubCell"/>
</dbReference>
<dbReference type="InterPro" id="IPR011993">
    <property type="entry name" value="PH-like_dom_sf"/>
</dbReference>
<feature type="region of interest" description="Disordered" evidence="5">
    <location>
        <begin position="17"/>
        <end position="102"/>
    </location>
</feature>
<comment type="subcellular location">
    <subcellularLocation>
        <location evidence="2">Cell projection</location>
        <location evidence="2">Bleb</location>
    </subcellularLocation>
</comment>
<feature type="compositionally biased region" description="Polar residues" evidence="5">
    <location>
        <begin position="434"/>
        <end position="444"/>
    </location>
</feature>
<evidence type="ECO:0000256" key="5">
    <source>
        <dbReference type="SAM" id="MobiDB-lite"/>
    </source>
</evidence>
<comment type="caution">
    <text evidence="7">The sequence shown here is derived from an EMBL/GenBank/DDBJ whole genome shotgun (WGS) entry which is preliminary data.</text>
</comment>
<gene>
    <name evidence="7" type="ORF">scyTo_0003027</name>
</gene>
<evidence type="ECO:0000259" key="6">
    <source>
        <dbReference type="PROSITE" id="PS50003"/>
    </source>
</evidence>
<evidence type="ECO:0000256" key="3">
    <source>
        <dbReference type="ARBA" id="ARBA00057106"/>
    </source>
</evidence>
<dbReference type="STRING" id="75743.A0A401PLC6"/>
<dbReference type="InterPro" id="IPR031970">
    <property type="entry name" value="Anillin_N"/>
</dbReference>
<dbReference type="Pfam" id="PF00169">
    <property type="entry name" value="PH"/>
    <property type="match status" value="1"/>
</dbReference>
<accession>A0A401PLC6</accession>
<dbReference type="InterPro" id="IPR051364">
    <property type="entry name" value="Cytokinesis/Rho-signaling"/>
</dbReference>
<evidence type="ECO:0000313" key="8">
    <source>
        <dbReference type="Proteomes" id="UP000288216"/>
    </source>
</evidence>
<dbReference type="EMBL" id="BFAA01000792">
    <property type="protein sequence ID" value="GCB73944.1"/>
    <property type="molecule type" value="Genomic_DNA"/>
</dbReference>
<dbReference type="GO" id="GO:0031106">
    <property type="term" value="P:septin ring organization"/>
    <property type="evidence" value="ECO:0007669"/>
    <property type="project" value="TreeGrafter"/>
</dbReference>
<dbReference type="PROSITE" id="PS50003">
    <property type="entry name" value="PH_DOMAIN"/>
    <property type="match status" value="1"/>
</dbReference>
<sequence length="1100" mass="122154">MDPFTEKLLERTRARRENLQKKMAERPTAAARQIAKRSREPLTEASNQPLEVAVEEVKPSTKPSPSKRRCSNKMEAPVPGAENKEPGSPAFTSVAQSPPSQSVGLIGVQKEQCVNQNTHPVTSVKNRMQILAEQRRQWDSDGNEIDLPASSVQSRKPASPPQQTVSAVESNTPAERRRRFANLAATISSWDDDLSHPTIKQNKPPEQPGTACLSVFPTANRAAATDDKQQATTSTQRLVEGTVNKTAVSVSQGTGNLPKVLSPKKAEAKPLAVKGTLAQHQTLSRCQQTKVATAQVQPRDNLATPGDTGAKSFLERFGERCQQHVVSSPAPTTPGQRATNVTPNTKAIQERLLKQQEPSATANLTQQFKQEREKELANIRKRFPKGNLWSAEKKRENNFSKLSEDCSDPLHRVSEQRSPKVHRSQMNAPKCPPLSSTLQPTTKSPLKSALTEALEPSSMKIPSSRNAAAFGEQNRKTFPSCPARLSPFKKVTLVSEQLNVTAHATNHEEKRSDDERSIDKVETVHIIEMNVDNDEEMNSSDIIDDLFDGVMDEEYGDEELDERKVCSNETGSAMEEKNDELNMSSMSPLAPLAETVDTVTKPAEDSIPSVKTKKSKLQGGNMTRAESAESDHSLLYSIDAYRSQRIKNTERPSVKQVIVRKEDVSQRLEEKNSATLSSVTIKQKMKNLNNEINIQQSVIHQASQALNCCTDEDHGKGSQQEAEAERLLMIASEKRLALLTELNKLKSEGVPVNRRGDHTEKAAGEFAPSRGCIALSEIRLPLKADFICSAAHKMDATIYYFFILIKAGALNMVASPLASTQNALRGDAISFPTKFTLQDVSNDFEIEIEVYNLTQSRESSTTDKKKKPNKSKAITPKRLLTSITKSNLHTPALASPGGPNAVRTSNFTMVGSHKFSLSSVGNTKFQLDKVPFLSPLEGHIYVKLQCQVGSTVVGERGFLTMFDDVSGFGAWHRRWCVLSGNCISYWTYPDDEKCKNPLGRVNLANCTSRKIEPANREFCARPNTLELITVRPQREDDRETLVSQCKNTLCVTKNWLSADTKDERNLWMQKLNRALVDLRTWQPDACYRPHVLLKEIEHHY</sequence>
<dbReference type="AlphaFoldDB" id="A0A401PLC6"/>
<proteinExistence type="predicted"/>
<feature type="compositionally biased region" description="Polar residues" evidence="5">
    <location>
        <begin position="90"/>
        <end position="102"/>
    </location>
</feature>
<dbReference type="PANTHER" id="PTHR21538">
    <property type="entry name" value="ANILLIN/RHOTEKIN RTKN"/>
    <property type="match status" value="1"/>
</dbReference>
<evidence type="ECO:0000313" key="7">
    <source>
        <dbReference type="EMBL" id="GCB73944.1"/>
    </source>
</evidence>
<dbReference type="InterPro" id="IPR037840">
    <property type="entry name" value="PH_Anillin"/>
</dbReference>
<reference evidence="7 8" key="1">
    <citation type="journal article" date="2018" name="Nat. Ecol. Evol.">
        <title>Shark genomes provide insights into elasmobranch evolution and the origin of vertebrates.</title>
        <authorList>
            <person name="Hara Y"/>
            <person name="Yamaguchi K"/>
            <person name="Onimaru K"/>
            <person name="Kadota M"/>
            <person name="Koyanagi M"/>
            <person name="Keeley SD"/>
            <person name="Tatsumi K"/>
            <person name="Tanaka K"/>
            <person name="Motone F"/>
            <person name="Kageyama Y"/>
            <person name="Nozu R"/>
            <person name="Adachi N"/>
            <person name="Nishimura O"/>
            <person name="Nakagawa R"/>
            <person name="Tanegashima C"/>
            <person name="Kiyatake I"/>
            <person name="Matsumoto R"/>
            <person name="Murakumo K"/>
            <person name="Nishida K"/>
            <person name="Terakita A"/>
            <person name="Kuratani S"/>
            <person name="Sato K"/>
            <person name="Hyodo S Kuraku.S."/>
        </authorList>
    </citation>
    <scope>NUCLEOTIDE SEQUENCE [LARGE SCALE GENOMIC DNA]</scope>
</reference>
<dbReference type="FunFam" id="2.30.29.30:FF:000111">
    <property type="entry name" value="anillin isoform X1"/>
    <property type="match status" value="1"/>
</dbReference>
<dbReference type="PANTHER" id="PTHR21538:SF27">
    <property type="entry name" value="ANILLIN"/>
    <property type="match status" value="1"/>
</dbReference>
<feature type="region of interest" description="Disordered" evidence="5">
    <location>
        <begin position="134"/>
        <end position="176"/>
    </location>
</feature>
<feature type="region of interest" description="Disordered" evidence="5">
    <location>
        <begin position="398"/>
        <end position="444"/>
    </location>
</feature>
<name>A0A401PLC6_SCYTO</name>
<feature type="region of interest" description="Disordered" evidence="5">
    <location>
        <begin position="192"/>
        <end position="212"/>
    </location>
</feature>
<evidence type="ECO:0000256" key="4">
    <source>
        <dbReference type="ARBA" id="ARBA00071355"/>
    </source>
</evidence>
<dbReference type="SUPFAM" id="SSF50729">
    <property type="entry name" value="PH domain-like"/>
    <property type="match status" value="1"/>
</dbReference>
<dbReference type="Pfam" id="PF16018">
    <property type="entry name" value="Anillin_N"/>
    <property type="match status" value="1"/>
</dbReference>
<evidence type="ECO:0000256" key="2">
    <source>
        <dbReference type="ARBA" id="ARBA00043945"/>
    </source>
</evidence>
<keyword evidence="1" id="KW-0175">Coiled coil</keyword>
<dbReference type="Pfam" id="PF08174">
    <property type="entry name" value="Anillin"/>
    <property type="match status" value="1"/>
</dbReference>
<feature type="region of interest" description="Disordered" evidence="5">
    <location>
        <begin position="599"/>
        <end position="630"/>
    </location>
</feature>
<feature type="compositionally biased region" description="Basic and acidic residues" evidence="5">
    <location>
        <begin position="398"/>
        <end position="418"/>
    </location>
</feature>
<dbReference type="CDD" id="cd01263">
    <property type="entry name" value="PH_anillin"/>
    <property type="match status" value="1"/>
</dbReference>
<dbReference type="Gene3D" id="2.30.29.30">
    <property type="entry name" value="Pleckstrin-homology domain (PH domain)/Phosphotyrosine-binding domain (PTB)"/>
    <property type="match status" value="1"/>
</dbReference>